<accession>A0A6A3U390</accession>
<feature type="repeat" description="RCC1" evidence="2">
    <location>
        <begin position="163"/>
        <end position="214"/>
    </location>
</feature>
<dbReference type="InterPro" id="IPR051709">
    <property type="entry name" value="Ub-ligase/GTPase-reg"/>
</dbReference>
<feature type="region of interest" description="Disordered" evidence="3">
    <location>
        <begin position="537"/>
        <end position="558"/>
    </location>
</feature>
<reference evidence="5 6" key="1">
    <citation type="submission" date="2018-08" db="EMBL/GenBank/DDBJ databases">
        <title>Genomic investigation of the strawberry pathogen Phytophthora fragariae indicates pathogenicity is determined by transcriptional variation in three key races.</title>
        <authorList>
            <person name="Adams T.M."/>
            <person name="Armitage A.D."/>
            <person name="Sobczyk M.K."/>
            <person name="Bates H.J."/>
            <person name="Dunwell J.M."/>
            <person name="Nellist C.F."/>
            <person name="Harrison R.J."/>
        </authorList>
    </citation>
    <scope>NUCLEOTIDE SEQUENCE [LARGE SCALE GENOMIC DNA]</scope>
    <source>
        <strain evidence="5 6">NOV-5</strain>
    </source>
</reference>
<dbReference type="GO" id="GO:0005737">
    <property type="term" value="C:cytoplasm"/>
    <property type="evidence" value="ECO:0007669"/>
    <property type="project" value="TreeGrafter"/>
</dbReference>
<dbReference type="AlphaFoldDB" id="A0A6A3U390"/>
<dbReference type="PANTHER" id="PTHR45622:SF70">
    <property type="entry name" value="SECRETION-REGULATING GUANINE NUCLEOTIDE EXCHANGE FACTOR"/>
    <property type="match status" value="1"/>
</dbReference>
<dbReference type="PRINTS" id="PR00633">
    <property type="entry name" value="RCCNDNSATION"/>
</dbReference>
<keyword evidence="1" id="KW-0677">Repeat</keyword>
<evidence type="ECO:0000256" key="1">
    <source>
        <dbReference type="ARBA" id="ARBA00022737"/>
    </source>
</evidence>
<comment type="caution">
    <text evidence="5">The sequence shown here is derived from an EMBL/GenBank/DDBJ whole genome shotgun (WGS) entry which is preliminary data.</text>
</comment>
<feature type="repeat" description="RCC1" evidence="2">
    <location>
        <begin position="345"/>
        <end position="396"/>
    </location>
</feature>
<dbReference type="Gene3D" id="2.130.10.30">
    <property type="entry name" value="Regulator of chromosome condensation 1/beta-lactamase-inhibitor protein II"/>
    <property type="match status" value="1"/>
</dbReference>
<dbReference type="Pfam" id="PF25390">
    <property type="entry name" value="WD40_RLD"/>
    <property type="match status" value="1"/>
</dbReference>
<evidence type="ECO:0000256" key="2">
    <source>
        <dbReference type="PROSITE-ProRule" id="PRU00235"/>
    </source>
</evidence>
<dbReference type="InterPro" id="IPR009091">
    <property type="entry name" value="RCC1/BLIP-II"/>
</dbReference>
<evidence type="ECO:0000313" key="5">
    <source>
        <dbReference type="EMBL" id="KAE9145805.1"/>
    </source>
</evidence>
<dbReference type="Proteomes" id="UP000440732">
    <property type="component" value="Unassembled WGS sequence"/>
</dbReference>
<feature type="repeat" description="RCC1" evidence="2">
    <location>
        <begin position="274"/>
        <end position="343"/>
    </location>
</feature>
<feature type="repeat" description="RCC1" evidence="2">
    <location>
        <begin position="458"/>
        <end position="536"/>
    </location>
</feature>
<evidence type="ECO:0000256" key="3">
    <source>
        <dbReference type="SAM" id="MobiDB-lite"/>
    </source>
</evidence>
<gene>
    <name evidence="5" type="ORF">PF006_g9368</name>
</gene>
<dbReference type="InterPro" id="IPR058923">
    <property type="entry name" value="RCC1-like_dom"/>
</dbReference>
<dbReference type="PROSITE" id="PS00626">
    <property type="entry name" value="RCC1_2"/>
    <property type="match status" value="2"/>
</dbReference>
<feature type="repeat" description="RCC1" evidence="2">
    <location>
        <begin position="215"/>
        <end position="273"/>
    </location>
</feature>
<sequence>MKRGRVDVGVSKEQYEASLAAPAASNESEDFPRAAPSVLKARRIVSATPTTRPQEAARQLAALNRAFGDNLKAQWTHNKAGSWAQNMKEYVVYAREIDAKFGARAGQLLNFGSGDCGQLGHGVENEKEDLMVKFPRVVRPLMKLKIVRVACGGLHSAAITAAGEVYTWGCNDDGALGRDGDENYPANVGGFGPKQSTAVQIVGGDCHTAVVTLAGKVYTWGCYRDKEGKQWCDALSAKAAFKQKQTRPFLMKTLDNVADVKCGNAFNLVRTNDGRVYSWGLSEMGQLGRKVDKEMKDADGEYRVEMVYKEHLQPKPVMLGKDQLPVVKSIGCGAFHSLFALSANGYLYTCGLNNYGQLGIGSTDNCSELQLVEDLSSKNVAFVDGGEHHSVVLTNDGDVYTFGRADSGQLGMLETCSTGDFKDRPQKVTIPKPKNGGSNVVRMIATGSNHALALTESDAIFSWGYGDMLALGHGLDQDENKPRQLDWSKATYGNEVDDNKKKAKSDKKDVKQKKFGEADILQIEAGGQHSAVLASAHDDKRGPSVSGEFPTTTSFSGELSPTTSFGIGPLPATIFSGSSSPFTTGSSGCGWLHRPLPDARALNQRARNVALQYARLKPYTV</sequence>
<feature type="repeat" description="RCC1" evidence="2">
    <location>
        <begin position="397"/>
        <end position="457"/>
    </location>
</feature>
<dbReference type="PROSITE" id="PS50012">
    <property type="entry name" value="RCC1_3"/>
    <property type="match status" value="7"/>
</dbReference>
<organism evidence="5 6">
    <name type="scientific">Phytophthora fragariae</name>
    <dbReference type="NCBI Taxonomy" id="53985"/>
    <lineage>
        <taxon>Eukaryota</taxon>
        <taxon>Sar</taxon>
        <taxon>Stramenopiles</taxon>
        <taxon>Oomycota</taxon>
        <taxon>Peronosporomycetes</taxon>
        <taxon>Peronosporales</taxon>
        <taxon>Peronosporaceae</taxon>
        <taxon>Phytophthora</taxon>
    </lineage>
</organism>
<evidence type="ECO:0000259" key="4">
    <source>
        <dbReference type="Pfam" id="PF25390"/>
    </source>
</evidence>
<feature type="compositionally biased region" description="Polar residues" evidence="3">
    <location>
        <begin position="549"/>
        <end position="558"/>
    </location>
</feature>
<dbReference type="SUPFAM" id="SSF50985">
    <property type="entry name" value="RCC1/BLIP-II"/>
    <property type="match status" value="1"/>
</dbReference>
<proteinExistence type="predicted"/>
<name>A0A6A3U390_9STRA</name>
<evidence type="ECO:0000313" key="6">
    <source>
        <dbReference type="Proteomes" id="UP000440732"/>
    </source>
</evidence>
<feature type="domain" description="RCC1-like" evidence="4">
    <location>
        <begin position="108"/>
        <end position="492"/>
    </location>
</feature>
<dbReference type="EMBL" id="QXGA01000447">
    <property type="protein sequence ID" value="KAE9145805.1"/>
    <property type="molecule type" value="Genomic_DNA"/>
</dbReference>
<protein>
    <recommendedName>
        <fullName evidence="4">RCC1-like domain-containing protein</fullName>
    </recommendedName>
</protein>
<dbReference type="InterPro" id="IPR000408">
    <property type="entry name" value="Reg_chr_condens"/>
</dbReference>
<feature type="repeat" description="RCC1" evidence="2">
    <location>
        <begin position="106"/>
        <end position="162"/>
    </location>
</feature>
<dbReference type="PANTHER" id="PTHR45622">
    <property type="entry name" value="UBIQUITIN-PROTEIN LIGASE E3A-RELATED"/>
    <property type="match status" value="1"/>
</dbReference>